<dbReference type="PANTHER" id="PTHR21310">
    <property type="entry name" value="AMINOGLYCOSIDE PHOSPHOTRANSFERASE-RELATED-RELATED"/>
    <property type="match status" value="1"/>
</dbReference>
<comment type="caution">
    <text evidence="2">The sequence shown here is derived from an EMBL/GenBank/DDBJ whole genome shotgun (WGS) entry which is preliminary data.</text>
</comment>
<dbReference type="SUPFAM" id="SSF56112">
    <property type="entry name" value="Protein kinase-like (PK-like)"/>
    <property type="match status" value="1"/>
</dbReference>
<reference evidence="2 3" key="1">
    <citation type="submission" date="2016-08" db="EMBL/GenBank/DDBJ databases">
        <authorList>
            <consortium name="Lentinula edodes genome sequencing consortium"/>
            <person name="Sakamoto Y."/>
            <person name="Nakade K."/>
            <person name="Sato S."/>
            <person name="Yoshida Y."/>
            <person name="Miyazaki K."/>
            <person name="Natsume S."/>
            <person name="Konno N."/>
        </authorList>
    </citation>
    <scope>NUCLEOTIDE SEQUENCE [LARGE SCALE GENOMIC DNA]</scope>
    <source>
        <strain evidence="2 3">NBRC 111202</strain>
    </source>
</reference>
<dbReference type="Gene3D" id="3.30.200.150">
    <property type="match status" value="1"/>
</dbReference>
<dbReference type="AlphaFoldDB" id="A0A1Q3DVT6"/>
<keyword evidence="2" id="KW-0418">Kinase</keyword>
<dbReference type="EMBL" id="BDGU01000007">
    <property type="protein sequence ID" value="GAV99114.1"/>
    <property type="molecule type" value="Genomic_DNA"/>
</dbReference>
<dbReference type="Proteomes" id="UP000188533">
    <property type="component" value="Unassembled WGS sequence"/>
</dbReference>
<keyword evidence="2" id="KW-0808">Transferase</keyword>
<dbReference type="GO" id="GO:0016301">
    <property type="term" value="F:kinase activity"/>
    <property type="evidence" value="ECO:0007669"/>
    <property type="project" value="UniProtKB-KW"/>
</dbReference>
<dbReference type="STRING" id="5353.A0A1Q3DVT6"/>
<feature type="domain" description="Aminoglycoside phosphotransferase" evidence="1">
    <location>
        <begin position="36"/>
        <end position="241"/>
    </location>
</feature>
<evidence type="ECO:0000313" key="2">
    <source>
        <dbReference type="EMBL" id="GAV99114.1"/>
    </source>
</evidence>
<dbReference type="InterPro" id="IPR051678">
    <property type="entry name" value="AGP_Transferase"/>
</dbReference>
<reference evidence="2 3" key="2">
    <citation type="submission" date="2017-02" db="EMBL/GenBank/DDBJ databases">
        <title>A genome survey and senescence transcriptome analysis in Lentinula edodes.</title>
        <authorList>
            <person name="Sakamoto Y."/>
            <person name="Nakade K."/>
            <person name="Sato S."/>
            <person name="Yoshida Y."/>
            <person name="Miyazaki K."/>
            <person name="Natsume S."/>
            <person name="Konno N."/>
        </authorList>
    </citation>
    <scope>NUCLEOTIDE SEQUENCE [LARGE SCALE GENOMIC DNA]</scope>
    <source>
        <strain evidence="2 3">NBRC 111202</strain>
    </source>
</reference>
<protein>
    <submittedName>
        <fullName evidence="2">Kinase-like protein</fullName>
    </submittedName>
</protein>
<dbReference type="PANTHER" id="PTHR21310:SF58">
    <property type="entry name" value="AMINOGLYCOSIDE PHOSPHOTRANSFERASE DOMAIN-CONTAINING PROTEIN"/>
    <property type="match status" value="1"/>
</dbReference>
<keyword evidence="3" id="KW-1185">Reference proteome</keyword>
<sequence>MLLALVIKIYITVKGWHDKPWLHRNQWGNVKYLSSSLVLKIGRDNVAVEADTISFIRSNTSIPVPHVIASDRAFGKTYMLMRRVDGMPLQSAWRDLNAEQRTNVIEQLRSFVAQLRTLSPTLSRRHSVGAVCALNNAPLSDSRIASAPVGPFPNERAFNDHLIVVAEPYMDETTLPSIRARMSDDHRICFTHGDLTPRNIFVQGGNVTAIIDWEESGWYPEHWEFVKALWCTLKDPEWLRASYLITWWAHSEGITMLINSSTKPNLCGCCGPIVGASAIGLPENPSECAPLLA</sequence>
<organism evidence="2 3">
    <name type="scientific">Lentinula edodes</name>
    <name type="common">Shiitake mushroom</name>
    <name type="synonym">Lentinus edodes</name>
    <dbReference type="NCBI Taxonomy" id="5353"/>
    <lineage>
        <taxon>Eukaryota</taxon>
        <taxon>Fungi</taxon>
        <taxon>Dikarya</taxon>
        <taxon>Basidiomycota</taxon>
        <taxon>Agaricomycotina</taxon>
        <taxon>Agaricomycetes</taxon>
        <taxon>Agaricomycetidae</taxon>
        <taxon>Agaricales</taxon>
        <taxon>Marasmiineae</taxon>
        <taxon>Omphalotaceae</taxon>
        <taxon>Lentinula</taxon>
    </lineage>
</organism>
<dbReference type="CDD" id="cd05120">
    <property type="entry name" value="APH_ChoK_like"/>
    <property type="match status" value="1"/>
</dbReference>
<gene>
    <name evidence="2" type="ORF">LENED_000548</name>
</gene>
<accession>A0A1Q3DVT6</accession>
<evidence type="ECO:0000313" key="3">
    <source>
        <dbReference type="Proteomes" id="UP000188533"/>
    </source>
</evidence>
<dbReference type="InterPro" id="IPR011009">
    <property type="entry name" value="Kinase-like_dom_sf"/>
</dbReference>
<dbReference type="InterPro" id="IPR002575">
    <property type="entry name" value="Aminoglycoside_PTrfase"/>
</dbReference>
<name>A0A1Q3DVT6_LENED</name>
<evidence type="ECO:0000259" key="1">
    <source>
        <dbReference type="Pfam" id="PF01636"/>
    </source>
</evidence>
<dbReference type="Pfam" id="PF01636">
    <property type="entry name" value="APH"/>
    <property type="match status" value="1"/>
</dbReference>
<proteinExistence type="predicted"/>
<dbReference type="Gene3D" id="3.90.1200.10">
    <property type="match status" value="1"/>
</dbReference>